<dbReference type="InterPro" id="IPR008259">
    <property type="entry name" value="FMN_hydac_DH_AS"/>
</dbReference>
<dbReference type="OrthoDB" id="1925334at2759"/>
<sequence>MSSQPVYLRIQESTIPSVEMCQNGWNLTYNSNLAYSSSNDSRREISGIARGQSDSLTSRYPNTAVDRRLHCHPNKKMPSSEGPTPIPITVADFKETARRRLDKPVWDYYNAGADGETTINRNEEIYKEFVFMAEVQLSSAPSLTPTQGFIATSSSEKCLQPVAPTAYQKLVSDGGEIDVARACHALGTNFILSTNATTAMEDAIEALPPRDDNYPSPWFQLYFLGDRNMTAGLIQRAEAAGYEALVLTVDTAVLGNRLPMRRNPFKLPPGLSMENVKSRSAGGVNKARLLLEARTAADAKRVAQEHTSALVDAGLSWDEAIPWLRSQTKMKIVLKGIMTAEDAIRAVDTGVDAIIVSNHGGRQLDGVPSTLEVLPEIADAVKGAIPILFDGGISKGSDVFKALALGADLCLIGRSALWGLAYDGQSGLENVFHILERELSRTMALMGVDSVASISRSMLGRARENGFASTISYCSHPEQTRLGTVFPPGEDWSKDQAKRLDRLE</sequence>
<dbReference type="PANTHER" id="PTHR10578">
    <property type="entry name" value="S -2-HYDROXY-ACID OXIDASE-RELATED"/>
    <property type="match status" value="1"/>
</dbReference>
<dbReference type="Pfam" id="PF01070">
    <property type="entry name" value="FMN_dh"/>
    <property type="match status" value="1"/>
</dbReference>
<evidence type="ECO:0000313" key="8">
    <source>
        <dbReference type="Proteomes" id="UP000184073"/>
    </source>
</evidence>
<dbReference type="PANTHER" id="PTHR10578:SF107">
    <property type="entry name" value="2-HYDROXYACID OXIDASE 1"/>
    <property type="match status" value="1"/>
</dbReference>
<dbReference type="CDD" id="cd02809">
    <property type="entry name" value="alpha_hydroxyacid_oxid_FMN"/>
    <property type="match status" value="1"/>
</dbReference>
<dbReference type="GO" id="GO:0016614">
    <property type="term" value="F:oxidoreductase activity, acting on CH-OH group of donors"/>
    <property type="evidence" value="ECO:0007669"/>
    <property type="project" value="UniProtKB-ARBA"/>
</dbReference>
<dbReference type="GeneID" id="63726006"/>
<accession>A0A1L9PUL5</accession>
<evidence type="ECO:0000256" key="4">
    <source>
        <dbReference type="ARBA" id="ARBA00023002"/>
    </source>
</evidence>
<dbReference type="InterPro" id="IPR000262">
    <property type="entry name" value="FMN-dep_DH"/>
</dbReference>
<name>A0A1L9PUL5_ASPVE</name>
<dbReference type="InterPro" id="IPR037396">
    <property type="entry name" value="FMN_HAD"/>
</dbReference>
<keyword evidence="4" id="KW-0560">Oxidoreductase</keyword>
<evidence type="ECO:0000256" key="2">
    <source>
        <dbReference type="ARBA" id="ARBA00022630"/>
    </source>
</evidence>
<dbReference type="InterPro" id="IPR013785">
    <property type="entry name" value="Aldolase_TIM"/>
</dbReference>
<evidence type="ECO:0000256" key="1">
    <source>
        <dbReference type="ARBA" id="ARBA00001917"/>
    </source>
</evidence>
<dbReference type="STRING" id="1036611.A0A1L9PUL5"/>
<keyword evidence="2" id="KW-0285">Flavoprotein</keyword>
<evidence type="ECO:0000313" key="7">
    <source>
        <dbReference type="EMBL" id="OJJ05125.1"/>
    </source>
</evidence>
<dbReference type="PROSITE" id="PS00557">
    <property type="entry name" value="FMN_HYDROXY_ACID_DH_1"/>
    <property type="match status" value="1"/>
</dbReference>
<dbReference type="GO" id="GO:0010181">
    <property type="term" value="F:FMN binding"/>
    <property type="evidence" value="ECO:0007669"/>
    <property type="project" value="InterPro"/>
</dbReference>
<dbReference type="PROSITE" id="PS51349">
    <property type="entry name" value="FMN_HYDROXY_ACID_DH_2"/>
    <property type="match status" value="1"/>
</dbReference>
<gene>
    <name evidence="7" type="ORF">ASPVEDRAFT_31537</name>
</gene>
<proteinExistence type="inferred from homology"/>
<dbReference type="Proteomes" id="UP000184073">
    <property type="component" value="Unassembled WGS sequence"/>
</dbReference>
<dbReference type="SUPFAM" id="SSF51395">
    <property type="entry name" value="FMN-linked oxidoreductases"/>
    <property type="match status" value="1"/>
</dbReference>
<organism evidence="7 8">
    <name type="scientific">Aspergillus versicolor CBS 583.65</name>
    <dbReference type="NCBI Taxonomy" id="1036611"/>
    <lineage>
        <taxon>Eukaryota</taxon>
        <taxon>Fungi</taxon>
        <taxon>Dikarya</taxon>
        <taxon>Ascomycota</taxon>
        <taxon>Pezizomycotina</taxon>
        <taxon>Eurotiomycetes</taxon>
        <taxon>Eurotiomycetidae</taxon>
        <taxon>Eurotiales</taxon>
        <taxon>Aspergillaceae</taxon>
        <taxon>Aspergillus</taxon>
        <taxon>Aspergillus subgen. Nidulantes</taxon>
    </lineage>
</organism>
<evidence type="ECO:0000256" key="5">
    <source>
        <dbReference type="ARBA" id="ARBA00024042"/>
    </source>
</evidence>
<protein>
    <recommendedName>
        <fullName evidence="6">FMN hydroxy acid dehydrogenase domain-containing protein</fullName>
    </recommendedName>
</protein>
<dbReference type="AlphaFoldDB" id="A0A1L9PUL5"/>
<evidence type="ECO:0000256" key="3">
    <source>
        <dbReference type="ARBA" id="ARBA00022643"/>
    </source>
</evidence>
<dbReference type="EMBL" id="KV878132">
    <property type="protein sequence ID" value="OJJ05125.1"/>
    <property type="molecule type" value="Genomic_DNA"/>
</dbReference>
<evidence type="ECO:0000259" key="6">
    <source>
        <dbReference type="PROSITE" id="PS51349"/>
    </source>
</evidence>
<keyword evidence="8" id="KW-1185">Reference proteome</keyword>
<reference evidence="8" key="1">
    <citation type="journal article" date="2017" name="Genome Biol.">
        <title>Comparative genomics reveals high biological diversity and specific adaptations in the industrially and medically important fungal genus Aspergillus.</title>
        <authorList>
            <person name="de Vries R.P."/>
            <person name="Riley R."/>
            <person name="Wiebenga A."/>
            <person name="Aguilar-Osorio G."/>
            <person name="Amillis S."/>
            <person name="Uchima C.A."/>
            <person name="Anderluh G."/>
            <person name="Asadollahi M."/>
            <person name="Askin M."/>
            <person name="Barry K."/>
            <person name="Battaglia E."/>
            <person name="Bayram O."/>
            <person name="Benocci T."/>
            <person name="Braus-Stromeyer S.A."/>
            <person name="Caldana C."/>
            <person name="Canovas D."/>
            <person name="Cerqueira G.C."/>
            <person name="Chen F."/>
            <person name="Chen W."/>
            <person name="Choi C."/>
            <person name="Clum A."/>
            <person name="Dos Santos R.A."/>
            <person name="Damasio A.R."/>
            <person name="Diallinas G."/>
            <person name="Emri T."/>
            <person name="Fekete E."/>
            <person name="Flipphi M."/>
            <person name="Freyberg S."/>
            <person name="Gallo A."/>
            <person name="Gournas C."/>
            <person name="Habgood R."/>
            <person name="Hainaut M."/>
            <person name="Harispe M.L."/>
            <person name="Henrissat B."/>
            <person name="Hilden K.S."/>
            <person name="Hope R."/>
            <person name="Hossain A."/>
            <person name="Karabika E."/>
            <person name="Karaffa L."/>
            <person name="Karanyi Z."/>
            <person name="Krasevec N."/>
            <person name="Kuo A."/>
            <person name="Kusch H."/>
            <person name="LaButti K."/>
            <person name="Lagendijk E.L."/>
            <person name="Lapidus A."/>
            <person name="Levasseur A."/>
            <person name="Lindquist E."/>
            <person name="Lipzen A."/>
            <person name="Logrieco A.F."/>
            <person name="MacCabe A."/>
            <person name="Maekelae M.R."/>
            <person name="Malavazi I."/>
            <person name="Melin P."/>
            <person name="Meyer V."/>
            <person name="Mielnichuk N."/>
            <person name="Miskei M."/>
            <person name="Molnar A.P."/>
            <person name="Mule G."/>
            <person name="Ngan C.Y."/>
            <person name="Orejas M."/>
            <person name="Orosz E."/>
            <person name="Ouedraogo J.P."/>
            <person name="Overkamp K.M."/>
            <person name="Park H.-S."/>
            <person name="Perrone G."/>
            <person name="Piumi F."/>
            <person name="Punt P.J."/>
            <person name="Ram A.F."/>
            <person name="Ramon A."/>
            <person name="Rauscher S."/>
            <person name="Record E."/>
            <person name="Riano-Pachon D.M."/>
            <person name="Robert V."/>
            <person name="Roehrig J."/>
            <person name="Ruller R."/>
            <person name="Salamov A."/>
            <person name="Salih N.S."/>
            <person name="Samson R.A."/>
            <person name="Sandor E."/>
            <person name="Sanguinetti M."/>
            <person name="Schuetze T."/>
            <person name="Sepcic K."/>
            <person name="Shelest E."/>
            <person name="Sherlock G."/>
            <person name="Sophianopoulou V."/>
            <person name="Squina F.M."/>
            <person name="Sun H."/>
            <person name="Susca A."/>
            <person name="Todd R.B."/>
            <person name="Tsang A."/>
            <person name="Unkles S.E."/>
            <person name="van de Wiele N."/>
            <person name="van Rossen-Uffink D."/>
            <person name="Oliveira J.V."/>
            <person name="Vesth T.C."/>
            <person name="Visser J."/>
            <person name="Yu J.-H."/>
            <person name="Zhou M."/>
            <person name="Andersen M.R."/>
            <person name="Archer D.B."/>
            <person name="Baker S.E."/>
            <person name="Benoit I."/>
            <person name="Brakhage A.A."/>
            <person name="Braus G.H."/>
            <person name="Fischer R."/>
            <person name="Frisvad J.C."/>
            <person name="Goldman G.H."/>
            <person name="Houbraken J."/>
            <person name="Oakley B."/>
            <person name="Pocsi I."/>
            <person name="Scazzocchio C."/>
            <person name="Seiboth B."/>
            <person name="vanKuyk P.A."/>
            <person name="Wortman J."/>
            <person name="Dyer P.S."/>
            <person name="Grigoriev I.V."/>
        </authorList>
    </citation>
    <scope>NUCLEOTIDE SEQUENCE [LARGE SCALE GENOMIC DNA]</scope>
    <source>
        <strain evidence="8">CBS 583.65</strain>
    </source>
</reference>
<feature type="domain" description="FMN hydroxy acid dehydrogenase" evidence="6">
    <location>
        <begin position="82"/>
        <end position="464"/>
    </location>
</feature>
<comment type="similarity">
    <text evidence="5">Belongs to the FMN-dependent alpha-hydroxy acid dehydrogenase family.</text>
</comment>
<dbReference type="VEuPathDB" id="FungiDB:ASPVEDRAFT_31537"/>
<keyword evidence="3" id="KW-0288">FMN</keyword>
<dbReference type="FunFam" id="3.20.20.70:FF:000029">
    <property type="entry name" value="L-lactate dehydrogenase"/>
    <property type="match status" value="1"/>
</dbReference>
<comment type="cofactor">
    <cofactor evidence="1">
        <name>FMN</name>
        <dbReference type="ChEBI" id="CHEBI:58210"/>
    </cofactor>
</comment>
<dbReference type="InterPro" id="IPR012133">
    <property type="entry name" value="Alpha-hydoxy_acid_DH_FMN"/>
</dbReference>
<dbReference type="Gene3D" id="3.20.20.70">
    <property type="entry name" value="Aldolase class I"/>
    <property type="match status" value="1"/>
</dbReference>
<dbReference type="RefSeq" id="XP_040670887.1">
    <property type="nucleotide sequence ID" value="XM_040810495.1"/>
</dbReference>